<evidence type="ECO:0000313" key="3">
    <source>
        <dbReference type="Proteomes" id="UP000529637"/>
    </source>
</evidence>
<reference evidence="2 3" key="1">
    <citation type="submission" date="2020-06" db="EMBL/GenBank/DDBJ databases">
        <title>Schlegella sp. ID0723 isolated from air conditioner.</title>
        <authorList>
            <person name="Kim D.Y."/>
            <person name="Kim D.-U."/>
        </authorList>
    </citation>
    <scope>NUCLEOTIDE SEQUENCE [LARGE SCALE GENOMIC DNA]</scope>
    <source>
        <strain evidence="2 3">ID0723</strain>
    </source>
</reference>
<gene>
    <name evidence="2" type="ORF">HQN59_10315</name>
</gene>
<keyword evidence="1" id="KW-0472">Membrane</keyword>
<evidence type="ECO:0000256" key="1">
    <source>
        <dbReference type="SAM" id="Phobius"/>
    </source>
</evidence>
<protein>
    <submittedName>
        <fullName evidence="2">DUF3619 family protein</fullName>
    </submittedName>
</protein>
<dbReference type="Proteomes" id="UP000529637">
    <property type="component" value="Unassembled WGS sequence"/>
</dbReference>
<dbReference type="InterPro" id="IPR022064">
    <property type="entry name" value="DUF3619"/>
</dbReference>
<evidence type="ECO:0000313" key="2">
    <source>
        <dbReference type="EMBL" id="NUZ06157.1"/>
    </source>
</evidence>
<feature type="transmembrane region" description="Helical" evidence="1">
    <location>
        <begin position="79"/>
        <end position="99"/>
    </location>
</feature>
<keyword evidence="1" id="KW-1133">Transmembrane helix</keyword>
<sequence>MTRPAVRDALELRLAKRITAHLTERSDEIDGDIAERLRFAREQALERARTARQTQEQAAGVLVGVSAAGAGIRAGGPSWWLRLASVAPLVALVGGLVLIQHGQSRAQIKVAAELDAALLGDDLPINAYRDAGFVEYLKSAPGP</sequence>
<organism evidence="2 3">
    <name type="scientific">Piscinibacter koreensis</name>
    <dbReference type="NCBI Taxonomy" id="2742824"/>
    <lineage>
        <taxon>Bacteria</taxon>
        <taxon>Pseudomonadati</taxon>
        <taxon>Pseudomonadota</taxon>
        <taxon>Betaproteobacteria</taxon>
        <taxon>Burkholderiales</taxon>
        <taxon>Sphaerotilaceae</taxon>
        <taxon>Piscinibacter</taxon>
    </lineage>
</organism>
<dbReference type="AlphaFoldDB" id="A0A7Y6NN66"/>
<accession>A0A7Y6NN66</accession>
<dbReference type="EMBL" id="JABWMJ010000004">
    <property type="protein sequence ID" value="NUZ06157.1"/>
    <property type="molecule type" value="Genomic_DNA"/>
</dbReference>
<comment type="caution">
    <text evidence="2">The sequence shown here is derived from an EMBL/GenBank/DDBJ whole genome shotgun (WGS) entry which is preliminary data.</text>
</comment>
<dbReference type="Pfam" id="PF12279">
    <property type="entry name" value="DUF3619"/>
    <property type="match status" value="1"/>
</dbReference>
<keyword evidence="3" id="KW-1185">Reference proteome</keyword>
<proteinExistence type="predicted"/>
<keyword evidence="1" id="KW-0812">Transmembrane</keyword>
<name>A0A7Y6NN66_9BURK</name>